<proteinExistence type="predicted"/>
<organism evidence="2">
    <name type="scientific">Pectinophora gossypiella</name>
    <name type="common">Cotton pink bollworm</name>
    <name type="synonym">Depressaria gossypiella</name>
    <dbReference type="NCBI Taxonomy" id="13191"/>
    <lineage>
        <taxon>Eukaryota</taxon>
        <taxon>Metazoa</taxon>
        <taxon>Ecdysozoa</taxon>
        <taxon>Arthropoda</taxon>
        <taxon>Hexapoda</taxon>
        <taxon>Insecta</taxon>
        <taxon>Pterygota</taxon>
        <taxon>Neoptera</taxon>
        <taxon>Endopterygota</taxon>
        <taxon>Lepidoptera</taxon>
        <taxon>Glossata</taxon>
        <taxon>Ditrysia</taxon>
        <taxon>Gelechioidea</taxon>
        <taxon>Gelechiidae</taxon>
        <taxon>Apatetrinae</taxon>
        <taxon>Pectinophora</taxon>
    </lineage>
</organism>
<protein>
    <submittedName>
        <fullName evidence="2">Uncharacterized protein</fullName>
    </submittedName>
</protein>
<feature type="compositionally biased region" description="Polar residues" evidence="1">
    <location>
        <begin position="45"/>
        <end position="57"/>
    </location>
</feature>
<reference evidence="2" key="1">
    <citation type="submission" date="2015-09" db="EMBL/GenBank/DDBJ databases">
        <title>De novo assembly of Pectinophora gossypiella (Pink Bollworm) gut transcriptome.</title>
        <authorList>
            <person name="Tassone E.E."/>
        </authorList>
    </citation>
    <scope>NUCLEOTIDE SEQUENCE</scope>
</reference>
<accession>A0A1E1W7P7</accession>
<sequence>PVANASKTPTPNNAIITPAAPQQPSDVTSAITNPSLAPAQKESPKSNNPVPPVTTNAKVPLADATTKIAPLNNSTISKTPQVDTSQPKATLANITKNKAPSTKNNPTKAPVVSSLPTNTTLSGNPNSKTPPVSLSPSKNLPSNPTKVPLNKTPTPKKNPLISTPSSNVPPSKSPTKDPKVITPSKPESNDKQSDLPEIPEEVKLTDSELLKKIFGNDTDTDSVIFVVINPVLEKDIKTVLYPNGTVAEEVTETRLV</sequence>
<feature type="region of interest" description="Disordered" evidence="1">
    <location>
        <begin position="1"/>
        <end position="198"/>
    </location>
</feature>
<dbReference type="AlphaFoldDB" id="A0A1E1W7P7"/>
<dbReference type="EMBL" id="GDQN01008061">
    <property type="protein sequence ID" value="JAT82993.1"/>
    <property type="molecule type" value="Transcribed_RNA"/>
</dbReference>
<dbReference type="OrthoDB" id="7432491at2759"/>
<feature type="compositionally biased region" description="Basic and acidic residues" evidence="1">
    <location>
        <begin position="187"/>
        <end position="198"/>
    </location>
</feature>
<feature type="compositionally biased region" description="Polar residues" evidence="1">
    <location>
        <begin position="161"/>
        <end position="170"/>
    </location>
</feature>
<feature type="compositionally biased region" description="Polar residues" evidence="1">
    <location>
        <begin position="1"/>
        <end position="35"/>
    </location>
</feature>
<feature type="compositionally biased region" description="Polar residues" evidence="1">
    <location>
        <begin position="71"/>
        <end position="107"/>
    </location>
</feature>
<feature type="compositionally biased region" description="Polar residues" evidence="1">
    <location>
        <begin position="114"/>
        <end position="129"/>
    </location>
</feature>
<evidence type="ECO:0000256" key="1">
    <source>
        <dbReference type="SAM" id="MobiDB-lite"/>
    </source>
</evidence>
<evidence type="ECO:0000313" key="2">
    <source>
        <dbReference type="EMBL" id="JAT82993.1"/>
    </source>
</evidence>
<feature type="compositionally biased region" description="Low complexity" evidence="1">
    <location>
        <begin position="130"/>
        <end position="160"/>
    </location>
</feature>
<gene>
    <name evidence="2" type="ORF">g.18247</name>
</gene>
<feature type="non-terminal residue" evidence="2">
    <location>
        <position position="1"/>
    </location>
</feature>
<name>A0A1E1W7P7_PECGO</name>